<keyword evidence="2" id="KW-1185">Reference proteome</keyword>
<accession>A0ABW4C0C4</accession>
<dbReference type="EMBL" id="JBHTOJ010000008">
    <property type="protein sequence ID" value="MFD1419880.1"/>
    <property type="molecule type" value="Genomic_DNA"/>
</dbReference>
<proteinExistence type="predicted"/>
<gene>
    <name evidence="1" type="ORF">ACFQ5L_02770</name>
</gene>
<name>A0ABW4C0C4_9LACO</name>
<sequence>MKNIHSKNLADSRLATITGGKGSGFAYWLLGEAGDIWKGFKSGMNHYNKKK</sequence>
<reference evidence="2" key="1">
    <citation type="journal article" date="2019" name="Int. J. Syst. Evol. Microbiol.">
        <title>The Global Catalogue of Microorganisms (GCM) 10K type strain sequencing project: providing services to taxonomists for standard genome sequencing and annotation.</title>
        <authorList>
            <consortium name="The Broad Institute Genomics Platform"/>
            <consortium name="The Broad Institute Genome Sequencing Center for Infectious Disease"/>
            <person name="Wu L."/>
            <person name="Ma J."/>
        </authorList>
    </citation>
    <scope>NUCLEOTIDE SEQUENCE [LARGE SCALE GENOMIC DNA]</scope>
    <source>
        <strain evidence="2">CCM 8931</strain>
    </source>
</reference>
<comment type="caution">
    <text evidence="1">The sequence shown here is derived from an EMBL/GenBank/DDBJ whole genome shotgun (WGS) entry which is preliminary data.</text>
</comment>
<dbReference type="RefSeq" id="WP_171001585.1">
    <property type="nucleotide sequence ID" value="NZ_BJDL01000020.1"/>
</dbReference>
<evidence type="ECO:0008006" key="3">
    <source>
        <dbReference type="Google" id="ProtNLM"/>
    </source>
</evidence>
<evidence type="ECO:0000313" key="1">
    <source>
        <dbReference type="EMBL" id="MFD1419880.1"/>
    </source>
</evidence>
<protein>
    <recommendedName>
        <fullName evidence="3">Bacteriocin</fullName>
    </recommendedName>
</protein>
<evidence type="ECO:0000313" key="2">
    <source>
        <dbReference type="Proteomes" id="UP001597188"/>
    </source>
</evidence>
<organism evidence="1 2">
    <name type="scientific">Lactiplantibacillus songbeiensis</name>
    <dbReference type="NCBI Taxonomy" id="2559920"/>
    <lineage>
        <taxon>Bacteria</taxon>
        <taxon>Bacillati</taxon>
        <taxon>Bacillota</taxon>
        <taxon>Bacilli</taxon>
        <taxon>Lactobacillales</taxon>
        <taxon>Lactobacillaceae</taxon>
        <taxon>Lactiplantibacillus</taxon>
    </lineage>
</organism>
<dbReference type="Proteomes" id="UP001597188">
    <property type="component" value="Unassembled WGS sequence"/>
</dbReference>